<protein>
    <submittedName>
        <fullName evidence="1">Uncharacterized protein</fullName>
    </submittedName>
</protein>
<sequence length="60" mass="6914">MKSLNEKPAHKEINTLLKIKEELSIFISSNQLLKKNTIEYQNNNDIKLQYLCGSNTGNTF</sequence>
<gene>
    <name evidence="1" type="ORF">ATZ36_03215</name>
</gene>
<organism evidence="1 2">
    <name type="scientific">Endomicrobium trichonymphae</name>
    <dbReference type="NCBI Taxonomy" id="1408204"/>
    <lineage>
        <taxon>Bacteria</taxon>
        <taxon>Pseudomonadati</taxon>
        <taxon>Elusimicrobiota</taxon>
        <taxon>Endomicrobiia</taxon>
        <taxon>Endomicrobiales</taxon>
        <taxon>Endomicrobiaceae</taxon>
        <taxon>Candidatus Endomicrobiellum</taxon>
    </lineage>
</organism>
<comment type="caution">
    <text evidence="1">The sequence shown here is derived from an EMBL/GenBank/DDBJ whole genome shotgun (WGS) entry which is preliminary data.</text>
</comment>
<dbReference type="Proteomes" id="UP000095237">
    <property type="component" value="Unassembled WGS sequence"/>
</dbReference>
<dbReference type="EMBL" id="LNVX01000244">
    <property type="protein sequence ID" value="OEG71027.1"/>
    <property type="molecule type" value="Genomic_DNA"/>
</dbReference>
<reference evidence="1 2" key="1">
    <citation type="submission" date="2015-11" db="EMBL/GenBank/DDBJ databases">
        <title>Evidence for parallel genomic evolution in an endosymbiosis of termite gut flagellates.</title>
        <authorList>
            <person name="Zheng H."/>
        </authorList>
    </citation>
    <scope>NUCLEOTIDE SEQUENCE [LARGE SCALE GENOMIC DNA]</scope>
    <source>
        <strain evidence="1 2">CET450</strain>
    </source>
</reference>
<keyword evidence="2" id="KW-1185">Reference proteome</keyword>
<name>A0A1E5IKJ9_ENDTX</name>
<evidence type="ECO:0000313" key="1">
    <source>
        <dbReference type="EMBL" id="OEG71027.1"/>
    </source>
</evidence>
<accession>A0A1E5IKJ9</accession>
<proteinExistence type="predicted"/>
<dbReference type="AlphaFoldDB" id="A0A1E5IKJ9"/>
<evidence type="ECO:0000313" key="2">
    <source>
        <dbReference type="Proteomes" id="UP000095237"/>
    </source>
</evidence>